<reference evidence="1" key="1">
    <citation type="submission" date="2021-03" db="EMBL/GenBank/DDBJ databases">
        <title>Study of the foodborne Vibrio vulnificus isolates from China.</title>
        <authorList>
            <person name="Zheng Z."/>
            <person name="Ye L."/>
        </authorList>
    </citation>
    <scope>NUCLEOTIDE SEQUENCE</scope>
    <source>
        <strain evidence="1">Vv1582</strain>
    </source>
</reference>
<protein>
    <submittedName>
        <fullName evidence="1">Uncharacterized protein</fullName>
    </submittedName>
</protein>
<dbReference type="Proteomes" id="UP000664056">
    <property type="component" value="Unassembled WGS sequence"/>
</dbReference>
<proteinExistence type="predicted"/>
<evidence type="ECO:0000313" key="2">
    <source>
        <dbReference type="Proteomes" id="UP000664056"/>
    </source>
</evidence>
<evidence type="ECO:0000313" key="1">
    <source>
        <dbReference type="EMBL" id="MBN8120521.1"/>
    </source>
</evidence>
<comment type="caution">
    <text evidence="1">The sequence shown here is derived from an EMBL/GenBank/DDBJ whole genome shotgun (WGS) entry which is preliminary data.</text>
</comment>
<gene>
    <name evidence="1" type="ORF">J0J18_02160</name>
</gene>
<name>A0AAW4H7L3_VIBVL</name>
<organism evidence="1 2">
    <name type="scientific">Vibrio vulnificus</name>
    <dbReference type="NCBI Taxonomy" id="672"/>
    <lineage>
        <taxon>Bacteria</taxon>
        <taxon>Pseudomonadati</taxon>
        <taxon>Pseudomonadota</taxon>
        <taxon>Gammaproteobacteria</taxon>
        <taxon>Vibrionales</taxon>
        <taxon>Vibrionaceae</taxon>
        <taxon>Vibrio</taxon>
    </lineage>
</organism>
<sequence>MTNTLQKEALVQLKVDQGKVNLSPMSYAQFFEGLRQQLHLIIEKDFQTECSITDDTDHLMKLAAYREMSIVVIDDLIFHELETKCRYISKRITAITTKPTYESLSIEEVNFIVTSMLSSARTVFINNERKALDQVEAEEKGDKSSAKLANNIGKQILDVLSNISFKSEPENTYELTDTPSCRH</sequence>
<accession>A0AAW4H7L3</accession>
<dbReference type="RefSeq" id="WP_043877520.1">
    <property type="nucleotide sequence ID" value="NZ_CBCSFK010000001.1"/>
</dbReference>
<dbReference type="AlphaFoldDB" id="A0AAW4H7L3"/>
<dbReference type="EMBL" id="JAFKOQ010000001">
    <property type="protein sequence ID" value="MBN8120521.1"/>
    <property type="molecule type" value="Genomic_DNA"/>
</dbReference>